<dbReference type="InterPro" id="IPR017568">
    <property type="entry name" value="3-oxoacyl-ACP_synth-2"/>
</dbReference>
<feature type="domain" description="Ketosynthase family 3 (KS3)" evidence="16">
    <location>
        <begin position="2"/>
        <end position="410"/>
    </location>
</feature>
<keyword evidence="18" id="KW-1185">Reference proteome</keyword>
<keyword evidence="8" id="KW-0443">Lipid metabolism</keyword>
<evidence type="ECO:0000256" key="5">
    <source>
        <dbReference type="ARBA" id="ARBA00022516"/>
    </source>
</evidence>
<evidence type="ECO:0000256" key="15">
    <source>
        <dbReference type="RuleBase" id="RU003694"/>
    </source>
</evidence>
<evidence type="ECO:0000256" key="11">
    <source>
        <dbReference type="ARBA" id="ARBA00024006"/>
    </source>
</evidence>
<dbReference type="InterPro" id="IPR000794">
    <property type="entry name" value="Beta-ketoacyl_synthase"/>
</dbReference>
<evidence type="ECO:0000256" key="10">
    <source>
        <dbReference type="ARBA" id="ARBA00023315"/>
    </source>
</evidence>
<gene>
    <name evidence="17" type="primary">fabF</name>
    <name evidence="17" type="ORF">L1F29_11850</name>
</gene>
<dbReference type="SMART" id="SM00825">
    <property type="entry name" value="PKS_KS"/>
    <property type="match status" value="1"/>
</dbReference>
<evidence type="ECO:0000256" key="1">
    <source>
        <dbReference type="ARBA" id="ARBA00005194"/>
    </source>
</evidence>
<dbReference type="PROSITE" id="PS52004">
    <property type="entry name" value="KS3_2"/>
    <property type="match status" value="1"/>
</dbReference>
<keyword evidence="5 14" id="KW-0444">Lipid biosynthesis</keyword>
<evidence type="ECO:0000256" key="12">
    <source>
        <dbReference type="ARBA" id="ARBA00047318"/>
    </source>
</evidence>
<dbReference type="CDD" id="cd00834">
    <property type="entry name" value="KAS_I_II"/>
    <property type="match status" value="1"/>
</dbReference>
<evidence type="ECO:0000256" key="4">
    <source>
        <dbReference type="ARBA" id="ARBA00014657"/>
    </source>
</evidence>
<keyword evidence="10 14" id="KW-0012">Acyltransferase</keyword>
<protein>
    <recommendedName>
        <fullName evidence="4 14">3-oxoacyl-[acyl-carrier-protein] synthase 2</fullName>
        <ecNumber evidence="3 14">2.3.1.179</ecNumber>
    </recommendedName>
</protein>
<dbReference type="Gene3D" id="3.40.47.10">
    <property type="match status" value="1"/>
</dbReference>
<comment type="catalytic activity">
    <reaction evidence="12 14">
        <text>(9Z)-hexadecenoyl-[ACP] + malonyl-[ACP] + H(+) = 3-oxo-(11Z)-octadecenoyl-[ACP] + holo-[ACP] + CO2</text>
        <dbReference type="Rhea" id="RHEA:55040"/>
        <dbReference type="Rhea" id="RHEA-COMP:9623"/>
        <dbReference type="Rhea" id="RHEA-COMP:9685"/>
        <dbReference type="Rhea" id="RHEA-COMP:10800"/>
        <dbReference type="Rhea" id="RHEA-COMP:14074"/>
        <dbReference type="ChEBI" id="CHEBI:15378"/>
        <dbReference type="ChEBI" id="CHEBI:16526"/>
        <dbReference type="ChEBI" id="CHEBI:64479"/>
        <dbReference type="ChEBI" id="CHEBI:78449"/>
        <dbReference type="ChEBI" id="CHEBI:83989"/>
        <dbReference type="ChEBI" id="CHEBI:138538"/>
        <dbReference type="EC" id="2.3.1.179"/>
    </reaction>
</comment>
<dbReference type="RefSeq" id="WP_258388519.1">
    <property type="nucleotide sequence ID" value="NZ_CP091430.1"/>
</dbReference>
<dbReference type="InterPro" id="IPR016039">
    <property type="entry name" value="Thiolase-like"/>
</dbReference>
<evidence type="ECO:0000256" key="6">
    <source>
        <dbReference type="ARBA" id="ARBA00022679"/>
    </source>
</evidence>
<dbReference type="InterPro" id="IPR014031">
    <property type="entry name" value="Ketoacyl_synth_C"/>
</dbReference>
<dbReference type="Proteomes" id="UP001057877">
    <property type="component" value="Chromosome"/>
</dbReference>
<dbReference type="PANTHER" id="PTHR11712">
    <property type="entry name" value="POLYKETIDE SYNTHASE-RELATED"/>
    <property type="match status" value="1"/>
</dbReference>
<reference evidence="17" key="1">
    <citation type="submission" date="2022-01" db="EMBL/GenBank/DDBJ databases">
        <title>Paenibacillus spongiae sp. nov., isolated from marine sponge.</title>
        <authorList>
            <person name="Li Z."/>
            <person name="Zhang M."/>
        </authorList>
    </citation>
    <scope>NUCLEOTIDE SEQUENCE</scope>
    <source>
        <strain evidence="17">PHS-Z3</strain>
    </source>
</reference>
<dbReference type="InterPro" id="IPR014030">
    <property type="entry name" value="Ketoacyl_synth_N"/>
</dbReference>
<accession>A0ABY5SER6</accession>
<dbReference type="PROSITE" id="PS00606">
    <property type="entry name" value="KS3_1"/>
    <property type="match status" value="1"/>
</dbReference>
<evidence type="ECO:0000256" key="9">
    <source>
        <dbReference type="ARBA" id="ARBA00023160"/>
    </source>
</evidence>
<evidence type="ECO:0000256" key="3">
    <source>
        <dbReference type="ARBA" id="ARBA00012356"/>
    </source>
</evidence>
<dbReference type="NCBIfam" id="TIGR03150">
    <property type="entry name" value="fabF"/>
    <property type="match status" value="1"/>
</dbReference>
<dbReference type="InterPro" id="IPR018201">
    <property type="entry name" value="Ketoacyl_synth_AS"/>
</dbReference>
<evidence type="ECO:0000256" key="14">
    <source>
        <dbReference type="PIRNR" id="PIRNR000447"/>
    </source>
</evidence>
<dbReference type="EC" id="2.3.1.179" evidence="3 14"/>
<keyword evidence="7" id="KW-0276">Fatty acid metabolism</keyword>
<name>A0ABY5SER6_9BACL</name>
<evidence type="ECO:0000256" key="2">
    <source>
        <dbReference type="ARBA" id="ARBA00008467"/>
    </source>
</evidence>
<evidence type="ECO:0000256" key="8">
    <source>
        <dbReference type="ARBA" id="ARBA00023098"/>
    </source>
</evidence>
<comment type="pathway">
    <text evidence="1 14">Lipid metabolism; fatty acid biosynthesis.</text>
</comment>
<evidence type="ECO:0000256" key="13">
    <source>
        <dbReference type="ARBA" id="ARBA00047659"/>
    </source>
</evidence>
<dbReference type="Pfam" id="PF00109">
    <property type="entry name" value="ketoacyl-synt"/>
    <property type="match status" value="1"/>
</dbReference>
<organism evidence="17 18">
    <name type="scientific">Paenibacillus spongiae</name>
    <dbReference type="NCBI Taxonomy" id="2909671"/>
    <lineage>
        <taxon>Bacteria</taxon>
        <taxon>Bacillati</taxon>
        <taxon>Bacillota</taxon>
        <taxon>Bacilli</taxon>
        <taxon>Bacillales</taxon>
        <taxon>Paenibacillaceae</taxon>
        <taxon>Paenibacillus</taxon>
    </lineage>
</organism>
<dbReference type="InterPro" id="IPR020841">
    <property type="entry name" value="PKS_Beta-ketoAc_synthase_dom"/>
</dbReference>
<evidence type="ECO:0000313" key="17">
    <source>
        <dbReference type="EMBL" id="UVI32466.1"/>
    </source>
</evidence>
<sequence length="413" mass="43827">MKQRVVVTGMGVMTSLGSEIDQFWGNLMEGKSGVSHIEAFDVSEYPTQIAAEIKNFNLEDYGIDKKEARRMDRFVQFAAVASLAAVKDAKLEIGTNVDAERVGVMIGSGIGGLGTWEDQHNLLLDRGPKRVSPFFIPMMIANMGSGQVSMLTGAKGPNSTAVTACATGTHSIGDSYKMIQRGDADVMICGGAEATIRPTGLAGFCAMRAMSTRNDAPEKASRPYDIDRDGFVMGEGSGVLILESLEHAQQRGAHIYAEVIGYGMSGDAYHMTDPDPDGAARCMSKALKDAGLEPTDIDYINAHGTSTGIGDKSETSAIKKTFGDHAYKLAVSSTKSMTGHLLGAAGGVEGVIIGLTLQNGIIPPTINLDNQDPECDLDYVPNKARPSDVRIALSNSFGFGGHNATIVMKKYEA</sequence>
<dbReference type="NCBIfam" id="NF005589">
    <property type="entry name" value="PRK07314.1"/>
    <property type="match status" value="1"/>
</dbReference>
<dbReference type="Pfam" id="PF02801">
    <property type="entry name" value="Ketoacyl-synt_C"/>
    <property type="match status" value="1"/>
</dbReference>
<proteinExistence type="inferred from homology"/>
<dbReference type="GO" id="GO:0004315">
    <property type="term" value="F:3-oxoacyl-[acyl-carrier-protein] synthase activity"/>
    <property type="evidence" value="ECO:0007669"/>
    <property type="project" value="UniProtKB-EC"/>
</dbReference>
<comment type="similarity">
    <text evidence="2 14 15">Belongs to the thiolase-like superfamily. Beta-ketoacyl-ACP synthases family.</text>
</comment>
<dbReference type="SUPFAM" id="SSF53901">
    <property type="entry name" value="Thiolase-like"/>
    <property type="match status" value="2"/>
</dbReference>
<dbReference type="NCBIfam" id="NF004970">
    <property type="entry name" value="PRK06333.1"/>
    <property type="match status" value="1"/>
</dbReference>
<dbReference type="PANTHER" id="PTHR11712:SF336">
    <property type="entry name" value="3-OXOACYL-[ACYL-CARRIER-PROTEIN] SYNTHASE, MITOCHONDRIAL"/>
    <property type="match status" value="1"/>
</dbReference>
<dbReference type="EMBL" id="CP091430">
    <property type="protein sequence ID" value="UVI32466.1"/>
    <property type="molecule type" value="Genomic_DNA"/>
</dbReference>
<comment type="catalytic activity">
    <reaction evidence="13 14">
        <text>a fatty acyl-[ACP] + malonyl-[ACP] + H(+) = a 3-oxoacyl-[ACP] + holo-[ACP] + CO2</text>
        <dbReference type="Rhea" id="RHEA:22836"/>
        <dbReference type="Rhea" id="RHEA-COMP:9623"/>
        <dbReference type="Rhea" id="RHEA-COMP:9685"/>
        <dbReference type="Rhea" id="RHEA-COMP:9916"/>
        <dbReference type="Rhea" id="RHEA-COMP:14125"/>
        <dbReference type="ChEBI" id="CHEBI:15378"/>
        <dbReference type="ChEBI" id="CHEBI:16526"/>
        <dbReference type="ChEBI" id="CHEBI:64479"/>
        <dbReference type="ChEBI" id="CHEBI:78449"/>
        <dbReference type="ChEBI" id="CHEBI:78776"/>
        <dbReference type="ChEBI" id="CHEBI:138651"/>
    </reaction>
</comment>
<dbReference type="PIRSF" id="PIRSF000447">
    <property type="entry name" value="KAS_II"/>
    <property type="match status" value="1"/>
</dbReference>
<comment type="function">
    <text evidence="11 14">Involved in the type II fatty acid elongation cycle. Catalyzes the elongation of a wide range of acyl-ACP by the addition of two carbons from malonyl-ACP to an acyl acceptor. Can efficiently catalyze the conversion of palmitoleoyl-ACP (cis-hexadec-9-enoyl-ACP) to cis-vaccenoyl-ACP (cis-octadec-11-enoyl-ACP), an essential step in the thermal regulation of fatty acid composition.</text>
</comment>
<evidence type="ECO:0000256" key="7">
    <source>
        <dbReference type="ARBA" id="ARBA00022832"/>
    </source>
</evidence>
<keyword evidence="6 14" id="KW-0808">Transferase</keyword>
<keyword evidence="9 14" id="KW-0275">Fatty acid biosynthesis</keyword>
<evidence type="ECO:0000259" key="16">
    <source>
        <dbReference type="PROSITE" id="PS52004"/>
    </source>
</evidence>
<evidence type="ECO:0000313" key="18">
    <source>
        <dbReference type="Proteomes" id="UP001057877"/>
    </source>
</evidence>